<comment type="caution">
    <text evidence="1">The sequence shown here is derived from an EMBL/GenBank/DDBJ whole genome shotgun (WGS) entry which is preliminary data.</text>
</comment>
<organism evidence="1 2">
    <name type="scientific">Scomber scombrus</name>
    <name type="common">Atlantic mackerel</name>
    <name type="synonym">Scomber vernalis</name>
    <dbReference type="NCBI Taxonomy" id="13677"/>
    <lineage>
        <taxon>Eukaryota</taxon>
        <taxon>Metazoa</taxon>
        <taxon>Chordata</taxon>
        <taxon>Craniata</taxon>
        <taxon>Vertebrata</taxon>
        <taxon>Euteleostomi</taxon>
        <taxon>Actinopterygii</taxon>
        <taxon>Neopterygii</taxon>
        <taxon>Teleostei</taxon>
        <taxon>Neoteleostei</taxon>
        <taxon>Acanthomorphata</taxon>
        <taxon>Pelagiaria</taxon>
        <taxon>Scombriformes</taxon>
        <taxon>Scombridae</taxon>
        <taxon>Scomber</taxon>
    </lineage>
</organism>
<dbReference type="AlphaFoldDB" id="A0AAV1P7D4"/>
<keyword evidence="2" id="KW-1185">Reference proteome</keyword>
<evidence type="ECO:0000313" key="2">
    <source>
        <dbReference type="Proteomes" id="UP001314229"/>
    </source>
</evidence>
<name>A0AAV1P7D4_SCOSC</name>
<dbReference type="Proteomes" id="UP001314229">
    <property type="component" value="Unassembled WGS sequence"/>
</dbReference>
<evidence type="ECO:0000313" key="1">
    <source>
        <dbReference type="EMBL" id="CAK6966647.1"/>
    </source>
</evidence>
<protein>
    <submittedName>
        <fullName evidence="1">Uncharacterized protein</fullName>
    </submittedName>
</protein>
<sequence length="134" mass="14723">MLHSAELLDEEACCQHRTAETLSSDASSDDSWLSEVGDHNQKTTIGCDIAEAAVWVRATTARLAAVNLHPEPGARTTDFVPAPWDVLAPGIPRPFQCQGPEYEDICLDSPFLPEFDVQIYSVPLSVKYEVSYLS</sequence>
<dbReference type="EMBL" id="CAWUFR010000095">
    <property type="protein sequence ID" value="CAK6966647.1"/>
    <property type="molecule type" value="Genomic_DNA"/>
</dbReference>
<reference evidence="1 2" key="1">
    <citation type="submission" date="2024-01" db="EMBL/GenBank/DDBJ databases">
        <authorList>
            <person name="Alioto T."/>
            <person name="Alioto T."/>
            <person name="Gomez Garrido J."/>
        </authorList>
    </citation>
    <scope>NUCLEOTIDE SEQUENCE [LARGE SCALE GENOMIC DNA]</scope>
</reference>
<accession>A0AAV1P7D4</accession>
<proteinExistence type="predicted"/>
<gene>
    <name evidence="1" type="ORF">FSCOSCO3_A032580</name>
</gene>